<comment type="caution">
    <text evidence="2">The sequence shown here is derived from an EMBL/GenBank/DDBJ whole genome shotgun (WGS) entry which is preliminary data.</text>
</comment>
<evidence type="ECO:0000313" key="2">
    <source>
        <dbReference type="EMBL" id="MEE2031336.1"/>
    </source>
</evidence>
<dbReference type="Pfam" id="PF12079">
    <property type="entry name" value="DUF3558"/>
    <property type="match status" value="1"/>
</dbReference>
<dbReference type="EMBL" id="JAUZMZ010000014">
    <property type="protein sequence ID" value="MEE2031336.1"/>
    <property type="molecule type" value="Genomic_DNA"/>
</dbReference>
<dbReference type="RefSeq" id="WP_330150776.1">
    <property type="nucleotide sequence ID" value="NZ_JAUZMZ010000014.1"/>
</dbReference>
<evidence type="ECO:0000256" key="1">
    <source>
        <dbReference type="SAM" id="MobiDB-lite"/>
    </source>
</evidence>
<accession>A0ABU7JMS4</accession>
<name>A0ABU7JMS4_9NOCA</name>
<reference evidence="2 3" key="1">
    <citation type="submission" date="2023-08" db="EMBL/GenBank/DDBJ databases">
        <authorList>
            <person name="Girao M."/>
            <person name="Carvalho M.F."/>
        </authorList>
    </citation>
    <scope>NUCLEOTIDE SEQUENCE [LARGE SCALE GENOMIC DNA]</scope>
    <source>
        <strain evidence="2 3">CC-R104</strain>
    </source>
</reference>
<gene>
    <name evidence="2" type="ORF">Q8814_04290</name>
</gene>
<keyword evidence="3" id="KW-1185">Reference proteome</keyword>
<protein>
    <submittedName>
        <fullName evidence="2">DUF3558 domain-containing protein</fullName>
    </submittedName>
</protein>
<feature type="region of interest" description="Disordered" evidence="1">
    <location>
        <begin position="15"/>
        <end position="44"/>
    </location>
</feature>
<sequence length="191" mass="20729">MGLVVGMTFATACGSGSAATGPDEPAEAATSTTRTPRVVDDSGRPQITFDPCLDIPDELLIEAGYDPKSEEVTDYPMGSYTFLSCRYRGTLHIPGVLRRYGLSVLSGNVSIEEELAKNGHVAREANIGGRRALVEIDPDLQDTCAYVLQTNFGIVILSRSYNADHNRRVPEAEWCANFETAVSMIEPLIKD</sequence>
<dbReference type="InterPro" id="IPR024520">
    <property type="entry name" value="DUF3558"/>
</dbReference>
<evidence type="ECO:0000313" key="3">
    <source>
        <dbReference type="Proteomes" id="UP001331936"/>
    </source>
</evidence>
<dbReference type="Proteomes" id="UP001331936">
    <property type="component" value="Unassembled WGS sequence"/>
</dbReference>
<proteinExistence type="predicted"/>
<organism evidence="2 3">
    <name type="scientific">Rhodococcus chondri</name>
    <dbReference type="NCBI Taxonomy" id="3065941"/>
    <lineage>
        <taxon>Bacteria</taxon>
        <taxon>Bacillati</taxon>
        <taxon>Actinomycetota</taxon>
        <taxon>Actinomycetes</taxon>
        <taxon>Mycobacteriales</taxon>
        <taxon>Nocardiaceae</taxon>
        <taxon>Rhodococcus</taxon>
    </lineage>
</organism>